<feature type="transmembrane region" description="Helical" evidence="15">
    <location>
        <begin position="404"/>
        <end position="424"/>
    </location>
</feature>
<dbReference type="FunFam" id="1.20.1250.20:FF:000196">
    <property type="entry name" value="MFS toxin efflux pump (AflT)"/>
    <property type="match status" value="1"/>
</dbReference>
<feature type="compositionally biased region" description="Low complexity" evidence="14">
    <location>
        <begin position="578"/>
        <end position="588"/>
    </location>
</feature>
<dbReference type="PROSITE" id="PS50850">
    <property type="entry name" value="MFS"/>
    <property type="match status" value="1"/>
</dbReference>
<keyword evidence="8 15" id="KW-1133">Transmembrane helix</keyword>
<evidence type="ECO:0000256" key="2">
    <source>
        <dbReference type="ARBA" id="ARBA00004651"/>
    </source>
</evidence>
<feature type="compositionally biased region" description="Polar residues" evidence="14">
    <location>
        <begin position="29"/>
        <end position="47"/>
    </location>
</feature>
<feature type="transmembrane region" description="Helical" evidence="15">
    <location>
        <begin position="145"/>
        <end position="164"/>
    </location>
</feature>
<feature type="transmembrane region" description="Helical" evidence="15">
    <location>
        <begin position="268"/>
        <end position="288"/>
    </location>
</feature>
<dbReference type="GO" id="GO:0005886">
    <property type="term" value="C:plasma membrane"/>
    <property type="evidence" value="ECO:0007669"/>
    <property type="project" value="UniProtKB-SubCell"/>
</dbReference>
<evidence type="ECO:0000256" key="5">
    <source>
        <dbReference type="ARBA" id="ARBA00022475"/>
    </source>
</evidence>
<dbReference type="Pfam" id="PF07690">
    <property type="entry name" value="MFS_1"/>
    <property type="match status" value="1"/>
</dbReference>
<evidence type="ECO:0000256" key="7">
    <source>
        <dbReference type="ARBA" id="ARBA00022692"/>
    </source>
</evidence>
<evidence type="ECO:0000259" key="16">
    <source>
        <dbReference type="PROSITE" id="PS50850"/>
    </source>
</evidence>
<evidence type="ECO:0000256" key="9">
    <source>
        <dbReference type="ARBA" id="ARBA00023136"/>
    </source>
</evidence>
<keyword evidence="10" id="KW-0325">Glycoprotein</keyword>
<feature type="transmembrane region" description="Helical" evidence="15">
    <location>
        <begin position="543"/>
        <end position="560"/>
    </location>
</feature>
<feature type="region of interest" description="Disordered" evidence="14">
    <location>
        <begin position="568"/>
        <end position="613"/>
    </location>
</feature>
<keyword evidence="5" id="KW-1003">Cell membrane</keyword>
<keyword evidence="6" id="KW-0926">Vacuole</keyword>
<evidence type="ECO:0000256" key="14">
    <source>
        <dbReference type="SAM" id="MobiDB-lite"/>
    </source>
</evidence>
<evidence type="ECO:0000256" key="1">
    <source>
        <dbReference type="ARBA" id="ARBA00004128"/>
    </source>
</evidence>
<dbReference type="PRINTS" id="PR01036">
    <property type="entry name" value="TCRTETB"/>
</dbReference>
<feature type="transmembrane region" description="Helical" evidence="15">
    <location>
        <begin position="170"/>
        <end position="191"/>
    </location>
</feature>
<feature type="transmembrane region" description="Helical" evidence="15">
    <location>
        <begin position="340"/>
        <end position="359"/>
    </location>
</feature>
<dbReference type="FunFam" id="1.20.1720.10:FF:000014">
    <property type="entry name" value="MFS drug transporter, putative"/>
    <property type="match status" value="1"/>
</dbReference>
<dbReference type="Gene3D" id="1.20.1250.20">
    <property type="entry name" value="MFS general substrate transporter like domains"/>
    <property type="match status" value="1"/>
</dbReference>
<keyword evidence="4" id="KW-0813">Transport</keyword>
<keyword evidence="9 15" id="KW-0472">Membrane</keyword>
<feature type="compositionally biased region" description="Basic and acidic residues" evidence="14">
    <location>
        <begin position="590"/>
        <end position="613"/>
    </location>
</feature>
<comment type="function">
    <text evidence="11">Efflux pump; part of the gene cluster that mediates the biosynthesis of dothistromin (DOTH), a polyketide toxin very similar in structure to the aflatoxin precursor, versicolorin B. One function of dotC may be to transport early-stage dothistromin biosynthetic intermediates from the cytoplasm into vacuoles, thereby affecting the rate of dothistromin production.</text>
</comment>
<feature type="transmembrane region" description="Helical" evidence="15">
    <location>
        <begin position="237"/>
        <end position="256"/>
    </location>
</feature>
<dbReference type="InterPro" id="IPR011701">
    <property type="entry name" value="MFS"/>
</dbReference>
<dbReference type="OrthoDB" id="10021397at2759"/>
<evidence type="ECO:0000256" key="3">
    <source>
        <dbReference type="ARBA" id="ARBA00007520"/>
    </source>
</evidence>
<feature type="transmembrane region" description="Helical" evidence="15">
    <location>
        <begin position="114"/>
        <end position="133"/>
    </location>
</feature>
<evidence type="ECO:0000256" key="8">
    <source>
        <dbReference type="ARBA" id="ARBA00022989"/>
    </source>
</evidence>
<evidence type="ECO:0000256" key="12">
    <source>
        <dbReference type="ARBA" id="ARBA00069956"/>
    </source>
</evidence>
<protein>
    <recommendedName>
        <fullName evidence="12">Efflux pump dotC</fullName>
    </recommendedName>
    <alternativeName>
        <fullName evidence="13">Dothistromin biosynthesis protein C</fullName>
    </alternativeName>
</protein>
<dbReference type="GO" id="GO:0005774">
    <property type="term" value="C:vacuolar membrane"/>
    <property type="evidence" value="ECO:0007669"/>
    <property type="project" value="UniProtKB-SubCell"/>
</dbReference>
<dbReference type="EMBL" id="CAIJEO010000004">
    <property type="protein sequence ID" value="CAD0091086.1"/>
    <property type="molecule type" value="Genomic_DNA"/>
</dbReference>
<dbReference type="InterPro" id="IPR020846">
    <property type="entry name" value="MFS_dom"/>
</dbReference>
<dbReference type="SUPFAM" id="SSF103473">
    <property type="entry name" value="MFS general substrate transporter"/>
    <property type="match status" value="1"/>
</dbReference>
<comment type="similarity">
    <text evidence="3">Belongs to the major facilitator superfamily. TCR/Tet family.</text>
</comment>
<dbReference type="PANTHER" id="PTHR23501">
    <property type="entry name" value="MAJOR FACILITATOR SUPERFAMILY"/>
    <property type="match status" value="1"/>
</dbReference>
<feature type="domain" description="Major facilitator superfamily (MFS) profile" evidence="16">
    <location>
        <begin position="80"/>
        <end position="565"/>
    </location>
</feature>
<keyword evidence="7 15" id="KW-0812">Transmembrane</keyword>
<feature type="compositionally biased region" description="Low complexity" evidence="14">
    <location>
        <begin position="17"/>
        <end position="28"/>
    </location>
</feature>
<dbReference type="CDD" id="cd17502">
    <property type="entry name" value="MFS_Azr1_MDR_like"/>
    <property type="match status" value="1"/>
</dbReference>
<evidence type="ECO:0000256" key="4">
    <source>
        <dbReference type="ARBA" id="ARBA00022448"/>
    </source>
</evidence>
<dbReference type="AlphaFoldDB" id="A0A9N8PEC6"/>
<evidence type="ECO:0000256" key="6">
    <source>
        <dbReference type="ARBA" id="ARBA00022554"/>
    </source>
</evidence>
<reference evidence="17" key="1">
    <citation type="submission" date="2020-06" db="EMBL/GenBank/DDBJ databases">
        <authorList>
            <person name="Onetto C."/>
        </authorList>
    </citation>
    <scope>NUCLEOTIDE SEQUENCE</scope>
</reference>
<name>A0A9N8PEC6_9PEZI</name>
<evidence type="ECO:0000256" key="10">
    <source>
        <dbReference type="ARBA" id="ARBA00023180"/>
    </source>
</evidence>
<comment type="subcellular location">
    <subcellularLocation>
        <location evidence="2">Cell membrane</location>
        <topology evidence="2">Multi-pass membrane protein</topology>
    </subcellularLocation>
    <subcellularLocation>
        <location evidence="1">Vacuole membrane</location>
        <topology evidence="1">Multi-pass membrane protein</topology>
    </subcellularLocation>
</comment>
<evidence type="ECO:0000256" key="15">
    <source>
        <dbReference type="SAM" id="Phobius"/>
    </source>
</evidence>
<feature type="transmembrane region" description="Helical" evidence="15">
    <location>
        <begin position="379"/>
        <end position="397"/>
    </location>
</feature>
<dbReference type="GO" id="GO:0022857">
    <property type="term" value="F:transmembrane transporter activity"/>
    <property type="evidence" value="ECO:0007669"/>
    <property type="project" value="InterPro"/>
</dbReference>
<accession>A0A9N8PEC6</accession>
<evidence type="ECO:0000256" key="13">
    <source>
        <dbReference type="ARBA" id="ARBA00083178"/>
    </source>
</evidence>
<feature type="transmembrane region" description="Helical" evidence="15">
    <location>
        <begin position="77"/>
        <end position="102"/>
    </location>
</feature>
<dbReference type="InterPro" id="IPR036259">
    <property type="entry name" value="MFS_trans_sf"/>
</dbReference>
<evidence type="ECO:0000313" key="17">
    <source>
        <dbReference type="EMBL" id="CAD0091086.1"/>
    </source>
</evidence>
<comment type="caution">
    <text evidence="17">The sequence shown here is derived from an EMBL/GenBank/DDBJ whole genome shotgun (WGS) entry which is preliminary data.</text>
</comment>
<feature type="compositionally biased region" description="Basic and acidic residues" evidence="14">
    <location>
        <begin position="48"/>
        <end position="70"/>
    </location>
</feature>
<feature type="transmembrane region" description="Helical" evidence="15">
    <location>
        <begin position="462"/>
        <end position="485"/>
    </location>
</feature>
<dbReference type="PANTHER" id="PTHR23501:SF102">
    <property type="entry name" value="DRUG TRANSPORTER, PUTATIVE (AFU_ORTHOLOGUE AFUA_3G08530)-RELATED"/>
    <property type="match status" value="1"/>
</dbReference>
<feature type="transmembrane region" description="Helical" evidence="15">
    <location>
        <begin position="430"/>
        <end position="450"/>
    </location>
</feature>
<proteinExistence type="inferred from homology"/>
<feature type="transmembrane region" description="Helical" evidence="15">
    <location>
        <begin position="203"/>
        <end position="225"/>
    </location>
</feature>
<organism evidence="17 18">
    <name type="scientific">Aureobasidium mustum</name>
    <dbReference type="NCBI Taxonomy" id="2773714"/>
    <lineage>
        <taxon>Eukaryota</taxon>
        <taxon>Fungi</taxon>
        <taxon>Dikarya</taxon>
        <taxon>Ascomycota</taxon>
        <taxon>Pezizomycotina</taxon>
        <taxon>Dothideomycetes</taxon>
        <taxon>Dothideomycetidae</taxon>
        <taxon>Dothideales</taxon>
        <taxon>Saccotheciaceae</taxon>
        <taxon>Aureobasidium</taxon>
    </lineage>
</organism>
<keyword evidence="18" id="KW-1185">Reference proteome</keyword>
<dbReference type="Gene3D" id="1.20.1720.10">
    <property type="entry name" value="Multidrug resistance protein D"/>
    <property type="match status" value="1"/>
</dbReference>
<evidence type="ECO:0000313" key="18">
    <source>
        <dbReference type="Proteomes" id="UP000714618"/>
    </source>
</evidence>
<gene>
    <name evidence="17" type="ORF">AWRI4233_LOCUS3052</name>
</gene>
<sequence>MSDTGRQTEVARDEAAAEAGPGAATTNAVPTNQLTEDIENNSTSSVSTKHDDVPPQERPQLERKDSTPLEERSKGKIALIMTALGMAVFLAAMDVTIVTTALPTISEYFHSASGYTWIGSAYLLGNASSVPLWGKISDIFGRKPILMTANLLFLIGSLIAALANSIGMLIAARAIQGVGGGGLVTLVNICISDLFSLRRRGAYFGIIGGVWALASAIGPVIGGVFTEKVSWRWCFYINLPLDGAALIIIFFFLDLKTPRTPLWEGLKAIDWIGALLVIGGVLMFLFGLEYGGVTYPWDSATVLCLIIIGVFTMGLFFINEWKFARSPVMPLRIFQNSSNIAVLGVCAIHGMVFISASYYLPLYFQAARGATPLLSGVYILPQALSLSFASMATGIFIRKTGQYLPAIWFGMVFLVLGFGLFIDFRANSSWAKLIIFQIIAGIGIAPLIALQTNVQPRDIATATATFGFVRQIFTSISVVIGQTVYQNQMNTKTATLVAALGPQVADQLTGGGAGANTQLIDSLPRGQKQVAQTAFADSLHPMWIMYTCFAALGLVVSLFIKKKELSKKHTETKVGLDAQRANAEAQAQEDAEKKTAKEAARERKLHDPEKGEA</sequence>
<feature type="transmembrane region" description="Helical" evidence="15">
    <location>
        <begin position="300"/>
        <end position="319"/>
    </location>
</feature>
<evidence type="ECO:0000256" key="11">
    <source>
        <dbReference type="ARBA" id="ARBA00057269"/>
    </source>
</evidence>
<dbReference type="Proteomes" id="UP000714618">
    <property type="component" value="Unassembled WGS sequence"/>
</dbReference>
<feature type="region of interest" description="Disordered" evidence="14">
    <location>
        <begin position="1"/>
        <end position="70"/>
    </location>
</feature>